<evidence type="ECO:0000313" key="7">
    <source>
        <dbReference type="Proteomes" id="UP000255303"/>
    </source>
</evidence>
<evidence type="ECO:0000313" key="4">
    <source>
        <dbReference type="EMBL" id="SUD53415.1"/>
    </source>
</evidence>
<keyword evidence="1" id="KW-0472">Membrane</keyword>
<dbReference type="RefSeq" id="WP_003460110.1">
    <property type="nucleotide sequence ID" value="NZ_CAJQNA010000150.1"/>
</dbReference>
<dbReference type="Proteomes" id="UP000255303">
    <property type="component" value="Unassembled WGS sequence"/>
</dbReference>
<reference evidence="6 7" key="1">
    <citation type="submission" date="2018-06" db="EMBL/GenBank/DDBJ databases">
        <authorList>
            <consortium name="Pathogen Informatics"/>
            <person name="Doyle S."/>
        </authorList>
    </citation>
    <scope>NUCLEOTIDE SEQUENCE [LARGE SCALE GENOMIC DNA]</scope>
    <source>
        <strain evidence="4 7">NCTC10692</strain>
        <strain evidence="5 6">NCTC10860</strain>
    </source>
</reference>
<reference evidence="2" key="2">
    <citation type="submission" date="2022-09" db="EMBL/GenBank/DDBJ databases">
        <title>Intensive care unit water sources are persistently colonized with multi-drug resistant bacteria and are the site of extensive horizontal gene transfer of antibiotic resistance genes.</title>
        <authorList>
            <person name="Diorio-Toth L."/>
        </authorList>
    </citation>
    <scope>NUCLEOTIDE SEQUENCE</scope>
    <source>
        <strain evidence="3">GD03704</strain>
        <strain evidence="2">GD04000</strain>
    </source>
</reference>
<evidence type="ECO:0000313" key="5">
    <source>
        <dbReference type="EMBL" id="SUD60221.1"/>
    </source>
</evidence>
<feature type="transmembrane region" description="Helical" evidence="1">
    <location>
        <begin position="230"/>
        <end position="253"/>
    </location>
</feature>
<dbReference type="EMBL" id="UGUW01000004">
    <property type="protein sequence ID" value="SUD60221.1"/>
    <property type="molecule type" value="Genomic_DNA"/>
</dbReference>
<dbReference type="GeneID" id="300418999"/>
<feature type="transmembrane region" description="Helical" evidence="1">
    <location>
        <begin position="198"/>
        <end position="218"/>
    </location>
</feature>
<feature type="transmembrane region" description="Helical" evidence="1">
    <location>
        <begin position="339"/>
        <end position="357"/>
    </location>
</feature>
<feature type="transmembrane region" description="Helical" evidence="1">
    <location>
        <begin position="121"/>
        <end position="142"/>
    </location>
</feature>
<evidence type="ECO:0000313" key="3">
    <source>
        <dbReference type="EMBL" id="MDH1341336.1"/>
    </source>
</evidence>
<feature type="transmembrane region" description="Helical" evidence="1">
    <location>
        <begin position="12"/>
        <end position="29"/>
    </location>
</feature>
<dbReference type="PANTHER" id="PTHR37814">
    <property type="entry name" value="CONSERVED MEMBRANE PROTEIN"/>
    <property type="match status" value="1"/>
</dbReference>
<gene>
    <name evidence="3" type="ORF">N5J11_19495</name>
    <name evidence="2" type="ORF">N7671_20760</name>
    <name evidence="4" type="ORF">NCTC10692_03937</name>
    <name evidence="5" type="ORF">NCTC10860_02550</name>
</gene>
<keyword evidence="1" id="KW-1133">Transmembrane helix</keyword>
<accession>A0A379JY37</accession>
<organism evidence="4 7">
    <name type="scientific">Ectopseudomonas oleovorans</name>
    <name type="common">Pseudomonas oleovorans</name>
    <dbReference type="NCBI Taxonomy" id="301"/>
    <lineage>
        <taxon>Bacteria</taxon>
        <taxon>Pseudomonadati</taxon>
        <taxon>Pseudomonadota</taxon>
        <taxon>Gammaproteobacteria</taxon>
        <taxon>Pseudomonadales</taxon>
        <taxon>Pseudomonadaceae</taxon>
        <taxon>Ectopseudomonas</taxon>
    </lineage>
</organism>
<evidence type="ECO:0000313" key="2">
    <source>
        <dbReference type="EMBL" id="MDH0569567.1"/>
    </source>
</evidence>
<dbReference type="Proteomes" id="UP000254084">
    <property type="component" value="Unassembled WGS sequence"/>
</dbReference>
<dbReference type="EMBL" id="UGUV01000002">
    <property type="protein sequence ID" value="SUD53415.1"/>
    <property type="molecule type" value="Genomic_DNA"/>
</dbReference>
<dbReference type="Proteomes" id="UP001161697">
    <property type="component" value="Unassembled WGS sequence"/>
</dbReference>
<evidence type="ECO:0000256" key="1">
    <source>
        <dbReference type="SAM" id="Phobius"/>
    </source>
</evidence>
<proteinExistence type="predicted"/>
<name>A0A061CXP8_ECTOL</name>
<feature type="transmembrane region" description="Helical" evidence="1">
    <location>
        <begin position="154"/>
        <end position="178"/>
    </location>
</feature>
<dbReference type="Proteomes" id="UP001159292">
    <property type="component" value="Unassembled WGS sequence"/>
</dbReference>
<dbReference type="EMBL" id="JAOEET010000099">
    <property type="protein sequence ID" value="MDH0569567.1"/>
    <property type="molecule type" value="Genomic_DNA"/>
</dbReference>
<dbReference type="EMBL" id="JAOCJE010000001">
    <property type="protein sequence ID" value="MDH1341336.1"/>
    <property type="molecule type" value="Genomic_DNA"/>
</dbReference>
<protein>
    <submittedName>
        <fullName evidence="4">Uncharacterized membrane protein</fullName>
    </submittedName>
</protein>
<evidence type="ECO:0000313" key="6">
    <source>
        <dbReference type="Proteomes" id="UP000254084"/>
    </source>
</evidence>
<accession>A0A061CXP8</accession>
<feature type="transmembrane region" description="Helical" evidence="1">
    <location>
        <begin position="273"/>
        <end position="294"/>
    </location>
</feature>
<sequence length="375" mass="40382">MTQNNNPVRLTRVILIGGSLIALLVGSGFTTGQEIMQYFVAYGYAGIASIALMLLLFVYVNVSFVSAGHEQQFAEPKSIYQYYCGRLIGNFFDYFSVVFLFMSFWVMIAGAGAALHQQFGWPSWVGGVTMGALTLVSLFFGFKRLVAIIGSIGPLLSVLAIVIGIIGYAMAPAGLLDYEAKLEPLVNDGAILQASSDWLIACASYVGFCMMWLAVFMTNLGKSASSRKEACWGATLGAVLFSLAVLALMLGLAAHLDDVAGTQIPTLVLVAKIHPSLALGFSLIVFVAIFTTAAPLLWTPVKRFAPDEDSPRHRLLLVLLAVIGTVVGLAIPFDRLINIVYVINGYVGFALLFLMLAKDIRTRLFKSGAAIPSRP</sequence>
<dbReference type="PANTHER" id="PTHR37814:SF1">
    <property type="entry name" value="MEMBRANE PROTEIN"/>
    <property type="match status" value="1"/>
</dbReference>
<dbReference type="AlphaFoldDB" id="A0A061CXP8"/>
<dbReference type="InterPro" id="IPR038728">
    <property type="entry name" value="YkvI-like"/>
</dbReference>
<feature type="transmembrane region" description="Helical" evidence="1">
    <location>
        <begin position="315"/>
        <end position="333"/>
    </location>
</feature>
<feature type="transmembrane region" description="Helical" evidence="1">
    <location>
        <begin position="91"/>
        <end position="115"/>
    </location>
</feature>
<keyword evidence="1" id="KW-0812">Transmembrane</keyword>
<feature type="transmembrane region" description="Helical" evidence="1">
    <location>
        <begin position="41"/>
        <end position="62"/>
    </location>
</feature>